<dbReference type="GO" id="GO:0003677">
    <property type="term" value="F:DNA binding"/>
    <property type="evidence" value="ECO:0007669"/>
    <property type="project" value="InterPro"/>
</dbReference>
<organism evidence="8 9">
    <name type="scientific">Macrococcus lamae</name>
    <dbReference type="NCBI Taxonomy" id="198484"/>
    <lineage>
        <taxon>Bacteria</taxon>
        <taxon>Bacillati</taxon>
        <taxon>Bacillota</taxon>
        <taxon>Bacilli</taxon>
        <taxon>Bacillales</taxon>
        <taxon>Staphylococcaceae</taxon>
        <taxon>Macrococcus</taxon>
    </lineage>
</organism>
<dbReference type="SUPFAM" id="SSF46785">
    <property type="entry name" value="Winged helix' DNA-binding domain"/>
    <property type="match status" value="1"/>
</dbReference>
<sequence length="307" mass="34934">MLTNRQQQLLNTIVEDFVESGMPVGSKTLMDNHQLTISPATIRAEMKRLETHGFIEKTHTSSGRVPSLNGYKHYIKSLQEELQPETMFVHAKNHMQLAERIAEETHYVSIVAGYFPGRGLSDIHLTAFHDHLLLIVVYHTGEVDHQQIDWQQQLTQDQIIMLNQFLYDRLDYLNTFQPEVMIQDDELPVDPQLLKTIIFWIISRLTARDSVIHIAGKEFLFESLPANDIELIKHTLTYIDSAAFINKLNSMNDDLVSVKIGQEIDATLPNVSLVSAPVKSEGFLGRLAVIGPVQMSYRKVFEGLKAL</sequence>
<dbReference type="Pfam" id="PF01628">
    <property type="entry name" value="HrcA"/>
    <property type="match status" value="1"/>
</dbReference>
<dbReference type="Gene3D" id="1.10.10.10">
    <property type="entry name" value="Winged helix-like DNA-binding domain superfamily/Winged helix DNA-binding domain"/>
    <property type="match status" value="1"/>
</dbReference>
<keyword evidence="1 5" id="KW-0678">Repressor</keyword>
<dbReference type="InterPro" id="IPR021153">
    <property type="entry name" value="HrcA_C"/>
</dbReference>
<dbReference type="InterPro" id="IPR002571">
    <property type="entry name" value="HrcA"/>
</dbReference>
<name>A0A4V3BFG8_9STAP</name>
<comment type="similarity">
    <text evidence="5">Belongs to the HrcA family.</text>
</comment>
<comment type="caution">
    <text evidence="8">The sequence shown here is derived from an EMBL/GenBank/DDBJ whole genome shotgun (WGS) entry which is preliminary data.</text>
</comment>
<proteinExistence type="inferred from homology"/>
<reference evidence="8 9" key="1">
    <citation type="submission" date="2019-01" db="EMBL/GenBank/DDBJ databases">
        <title>Draft genome sequences of the type strains of six Macrococcus species.</title>
        <authorList>
            <person name="Mazhar S."/>
            <person name="Altermann E."/>
            <person name="Hill C."/>
            <person name="Mcauliffe O."/>
        </authorList>
    </citation>
    <scope>NUCLEOTIDE SEQUENCE [LARGE SCALE GENOMIC DNA]</scope>
    <source>
        <strain evidence="8 9">CCM4815</strain>
    </source>
</reference>
<dbReference type="InterPro" id="IPR036388">
    <property type="entry name" value="WH-like_DNA-bd_sf"/>
</dbReference>
<dbReference type="HAMAP" id="MF_00081">
    <property type="entry name" value="HrcA"/>
    <property type="match status" value="1"/>
</dbReference>
<keyword evidence="9" id="KW-1185">Reference proteome</keyword>
<dbReference type="Proteomes" id="UP000294802">
    <property type="component" value="Unassembled WGS sequence"/>
</dbReference>
<dbReference type="AlphaFoldDB" id="A0A4V3BFG8"/>
<dbReference type="InterPro" id="IPR029016">
    <property type="entry name" value="GAF-like_dom_sf"/>
</dbReference>
<dbReference type="InterPro" id="IPR036390">
    <property type="entry name" value="WH_DNA-bd_sf"/>
</dbReference>
<keyword evidence="4 5" id="KW-0804">Transcription</keyword>
<keyword evidence="3 5" id="KW-0346">Stress response</keyword>
<evidence type="ECO:0000256" key="3">
    <source>
        <dbReference type="ARBA" id="ARBA00023016"/>
    </source>
</evidence>
<dbReference type="PANTHER" id="PTHR34824:SF1">
    <property type="entry name" value="HEAT-INDUCIBLE TRANSCRIPTION REPRESSOR HRCA"/>
    <property type="match status" value="1"/>
</dbReference>
<dbReference type="Gene3D" id="3.30.450.40">
    <property type="match status" value="1"/>
</dbReference>
<feature type="domain" description="Heat-inducible transcription repressor HrcA C-terminal" evidence="6">
    <location>
        <begin position="97"/>
        <end position="300"/>
    </location>
</feature>
<dbReference type="PIRSF" id="PIRSF005485">
    <property type="entry name" value="HrcA"/>
    <property type="match status" value="1"/>
</dbReference>
<dbReference type="RefSeq" id="WP_133442700.1">
    <property type="nucleotide sequence ID" value="NZ_SCWB01000001.1"/>
</dbReference>
<comment type="function">
    <text evidence="5">Negative regulator of class I heat shock genes (grpE-dnaK-dnaJ and groELS operons). Prevents heat-shock induction of these operons.</text>
</comment>
<dbReference type="PANTHER" id="PTHR34824">
    <property type="entry name" value="HEAT-INDUCIBLE TRANSCRIPTION REPRESSOR HRCA"/>
    <property type="match status" value="1"/>
</dbReference>
<gene>
    <name evidence="5 8" type="primary">hrcA</name>
    <name evidence="8" type="ORF">ERX29_00395</name>
</gene>
<dbReference type="Pfam" id="PF01726">
    <property type="entry name" value="LexA_DNA_bind"/>
    <property type="match status" value="1"/>
</dbReference>
<evidence type="ECO:0000256" key="1">
    <source>
        <dbReference type="ARBA" id="ARBA00022491"/>
    </source>
</evidence>
<evidence type="ECO:0000313" key="9">
    <source>
        <dbReference type="Proteomes" id="UP000294802"/>
    </source>
</evidence>
<evidence type="ECO:0000259" key="6">
    <source>
        <dbReference type="Pfam" id="PF01628"/>
    </source>
</evidence>
<protein>
    <recommendedName>
        <fullName evidence="5">Heat-inducible transcription repressor HrcA</fullName>
    </recommendedName>
</protein>
<accession>A0A4V3BFG8</accession>
<evidence type="ECO:0000313" key="8">
    <source>
        <dbReference type="EMBL" id="TDM13096.1"/>
    </source>
</evidence>
<dbReference type="InterPro" id="IPR006199">
    <property type="entry name" value="LexA_DNA-bd_dom"/>
</dbReference>
<dbReference type="NCBIfam" id="TIGR00331">
    <property type="entry name" value="hrcA"/>
    <property type="match status" value="1"/>
</dbReference>
<dbReference type="SUPFAM" id="SSF55781">
    <property type="entry name" value="GAF domain-like"/>
    <property type="match status" value="1"/>
</dbReference>
<dbReference type="OrthoDB" id="9783139at2"/>
<keyword evidence="2 5" id="KW-0805">Transcription regulation</keyword>
<evidence type="ECO:0000256" key="4">
    <source>
        <dbReference type="ARBA" id="ARBA00023163"/>
    </source>
</evidence>
<evidence type="ECO:0000259" key="7">
    <source>
        <dbReference type="Pfam" id="PF01726"/>
    </source>
</evidence>
<dbReference type="GO" id="GO:0004252">
    <property type="term" value="F:serine-type endopeptidase activity"/>
    <property type="evidence" value="ECO:0007669"/>
    <property type="project" value="InterPro"/>
</dbReference>
<feature type="domain" description="LexA repressor DNA-binding" evidence="7">
    <location>
        <begin position="2"/>
        <end position="61"/>
    </location>
</feature>
<evidence type="ECO:0000256" key="5">
    <source>
        <dbReference type="HAMAP-Rule" id="MF_00081"/>
    </source>
</evidence>
<dbReference type="GO" id="GO:0006508">
    <property type="term" value="P:proteolysis"/>
    <property type="evidence" value="ECO:0007669"/>
    <property type="project" value="InterPro"/>
</dbReference>
<dbReference type="EMBL" id="SCWB01000001">
    <property type="protein sequence ID" value="TDM13096.1"/>
    <property type="molecule type" value="Genomic_DNA"/>
</dbReference>
<dbReference type="GO" id="GO:0045892">
    <property type="term" value="P:negative regulation of DNA-templated transcription"/>
    <property type="evidence" value="ECO:0007669"/>
    <property type="project" value="UniProtKB-UniRule"/>
</dbReference>
<evidence type="ECO:0000256" key="2">
    <source>
        <dbReference type="ARBA" id="ARBA00023015"/>
    </source>
</evidence>